<dbReference type="CDD" id="cd02042">
    <property type="entry name" value="ParAB_family"/>
    <property type="match status" value="1"/>
</dbReference>
<geneLocation type="plasmid" evidence="2 3">
    <name>pCgly1</name>
</geneLocation>
<dbReference type="eggNOG" id="COG1192">
    <property type="taxonomic scope" value="Bacteria"/>
</dbReference>
<accession>X5DYM5</accession>
<protein>
    <submittedName>
        <fullName evidence="2">Putative plasmid partitioning protein</fullName>
    </submittedName>
</protein>
<dbReference type="Pfam" id="PF13614">
    <property type="entry name" value="AAA_31"/>
    <property type="match status" value="1"/>
</dbReference>
<organism evidence="2 3">
    <name type="scientific">Corynebacterium glyciniphilum AJ 3170</name>
    <dbReference type="NCBI Taxonomy" id="1404245"/>
    <lineage>
        <taxon>Bacteria</taxon>
        <taxon>Bacillati</taxon>
        <taxon>Actinomycetota</taxon>
        <taxon>Actinomycetes</taxon>
        <taxon>Mycobacteriales</taxon>
        <taxon>Corynebacteriaceae</taxon>
        <taxon>Corynebacterium</taxon>
    </lineage>
</organism>
<dbReference type="PANTHER" id="PTHR13696">
    <property type="entry name" value="P-LOOP CONTAINING NUCLEOSIDE TRIPHOSPHATE HYDROLASE"/>
    <property type="match status" value="1"/>
</dbReference>
<dbReference type="Proteomes" id="UP000023703">
    <property type="component" value="Plasmid pCgly1"/>
</dbReference>
<gene>
    <name evidence="2" type="ORF">CGLY_16645</name>
</gene>
<evidence type="ECO:0000259" key="1">
    <source>
        <dbReference type="Pfam" id="PF13614"/>
    </source>
</evidence>
<evidence type="ECO:0000313" key="3">
    <source>
        <dbReference type="Proteomes" id="UP000023703"/>
    </source>
</evidence>
<dbReference type="SUPFAM" id="SSF52540">
    <property type="entry name" value="P-loop containing nucleoside triphosphate hydrolases"/>
    <property type="match status" value="1"/>
</dbReference>
<keyword evidence="3" id="KW-1185">Reference proteome</keyword>
<dbReference type="KEGG" id="cgy:CGLY_16645"/>
<keyword evidence="2" id="KW-0614">Plasmid</keyword>
<dbReference type="AlphaFoldDB" id="X5DYM5"/>
<dbReference type="EMBL" id="CP006843">
    <property type="protein sequence ID" value="AHW65702.1"/>
    <property type="molecule type" value="Genomic_DNA"/>
</dbReference>
<dbReference type="InterPro" id="IPR027417">
    <property type="entry name" value="P-loop_NTPase"/>
</dbReference>
<evidence type="ECO:0000313" key="2">
    <source>
        <dbReference type="EMBL" id="AHW65702.1"/>
    </source>
</evidence>
<dbReference type="Gene3D" id="3.40.50.300">
    <property type="entry name" value="P-loop containing nucleotide triphosphate hydrolases"/>
    <property type="match status" value="1"/>
</dbReference>
<dbReference type="InterPro" id="IPR025669">
    <property type="entry name" value="AAA_dom"/>
</dbReference>
<reference evidence="2 3" key="1">
    <citation type="journal article" date="2015" name="Int. J. Syst. Evol. Microbiol.">
        <title>Revisiting Corynebacterium glyciniphilum (ex Kubota et al., 1972) sp. nov., nom. rev., isolated from putrefied banana.</title>
        <authorList>
            <person name="Al-Dilaimi A."/>
            <person name="Bednarz H."/>
            <person name="Lomker A."/>
            <person name="Niehaus K."/>
            <person name="Kalinowski J."/>
            <person name="Ruckert C."/>
        </authorList>
    </citation>
    <scope>NUCLEOTIDE SEQUENCE [LARGE SCALE GENOMIC DNA]</scope>
    <source>
        <strain evidence="2">AJ 3170</strain>
        <plasmid evidence="3">Plasmid pCgly1</plasmid>
    </source>
</reference>
<sequence length="275" mass="29623">MHVGLYTYTHVCYHVCMRIVAKANNKGGVGKTQITLGNASAARARGQRVLVVDVDGQGNSTSALLPEDYGDVEGGTAAILDGTSTIAQEVIASAWEGVDLLPATVHVTNFERETSPGAEFRLRRALREQVVVDTYDWVFIDCPPAVGRVTLAALVAADDVIIVTEPSKDATDGVINLLETIDVVREYYSPDLHIAGVALNKMQVQGKEVTYRAEELRKEMGEDMMLETIPLRSIIADSRGAGIPIHDMPGIRAATVASIFDGYLDHITNGATNND</sequence>
<name>X5DYM5_9CORY</name>
<feature type="domain" description="AAA" evidence="1">
    <location>
        <begin position="17"/>
        <end position="194"/>
    </location>
</feature>
<proteinExistence type="predicted"/>
<dbReference type="PANTHER" id="PTHR13696:SF99">
    <property type="entry name" value="COBYRINIC ACID AC-DIAMIDE SYNTHASE"/>
    <property type="match status" value="1"/>
</dbReference>
<dbReference type="HOGENOM" id="CLU_037612_1_1_11"/>
<dbReference type="InterPro" id="IPR050678">
    <property type="entry name" value="DNA_Partitioning_ATPase"/>
</dbReference>